<dbReference type="RefSeq" id="XP_001878949.1">
    <property type="nucleotide sequence ID" value="XM_001878914.1"/>
</dbReference>
<dbReference type="AlphaFoldDB" id="B0D419"/>
<dbReference type="Proteomes" id="UP000001194">
    <property type="component" value="Unassembled WGS sequence"/>
</dbReference>
<evidence type="ECO:0000313" key="3">
    <source>
        <dbReference type="Proteomes" id="UP000001194"/>
    </source>
</evidence>
<feature type="compositionally biased region" description="Polar residues" evidence="1">
    <location>
        <begin position="43"/>
        <end position="57"/>
    </location>
</feature>
<dbReference type="EMBL" id="DS547097">
    <property type="protein sequence ID" value="EDR10499.1"/>
    <property type="molecule type" value="Genomic_DNA"/>
</dbReference>
<evidence type="ECO:0000256" key="1">
    <source>
        <dbReference type="SAM" id="MobiDB-lite"/>
    </source>
</evidence>
<feature type="region of interest" description="Disordered" evidence="1">
    <location>
        <begin position="41"/>
        <end position="63"/>
    </location>
</feature>
<dbReference type="GeneID" id="6074311"/>
<dbReference type="InParanoid" id="B0D419"/>
<name>B0D419_LACBS</name>
<dbReference type="HOGENOM" id="CLU_2886192_0_0_1"/>
<keyword evidence="3" id="KW-1185">Reference proteome</keyword>
<protein>
    <submittedName>
        <fullName evidence="2">Predicted protein</fullName>
    </submittedName>
</protein>
<dbReference type="KEGG" id="lbc:LACBIDRAFT_316958"/>
<accession>B0D419</accession>
<evidence type="ECO:0000313" key="2">
    <source>
        <dbReference type="EMBL" id="EDR10499.1"/>
    </source>
</evidence>
<proteinExistence type="predicted"/>
<gene>
    <name evidence="2" type="ORF">LACBIDRAFT_316958</name>
</gene>
<sequence>MGKTLWRSHGEGAIEEHMKPKPKGVCELIKVVARFLARGYKGNSRTGTSWDGHQQSNCRRELI</sequence>
<organism evidence="3">
    <name type="scientific">Laccaria bicolor (strain S238N-H82 / ATCC MYA-4686)</name>
    <name type="common">Bicoloured deceiver</name>
    <name type="synonym">Laccaria laccata var. bicolor</name>
    <dbReference type="NCBI Taxonomy" id="486041"/>
    <lineage>
        <taxon>Eukaryota</taxon>
        <taxon>Fungi</taxon>
        <taxon>Dikarya</taxon>
        <taxon>Basidiomycota</taxon>
        <taxon>Agaricomycotina</taxon>
        <taxon>Agaricomycetes</taxon>
        <taxon>Agaricomycetidae</taxon>
        <taxon>Agaricales</taxon>
        <taxon>Agaricineae</taxon>
        <taxon>Hydnangiaceae</taxon>
        <taxon>Laccaria</taxon>
    </lineage>
</organism>
<reference evidence="2 3" key="1">
    <citation type="journal article" date="2008" name="Nature">
        <title>The genome of Laccaria bicolor provides insights into mycorrhizal symbiosis.</title>
        <authorList>
            <person name="Martin F."/>
            <person name="Aerts A."/>
            <person name="Ahren D."/>
            <person name="Brun A."/>
            <person name="Danchin E.G.J."/>
            <person name="Duchaussoy F."/>
            <person name="Gibon J."/>
            <person name="Kohler A."/>
            <person name="Lindquist E."/>
            <person name="Pereda V."/>
            <person name="Salamov A."/>
            <person name="Shapiro H.J."/>
            <person name="Wuyts J."/>
            <person name="Blaudez D."/>
            <person name="Buee M."/>
            <person name="Brokstein P."/>
            <person name="Canbaeck B."/>
            <person name="Cohen D."/>
            <person name="Courty P.E."/>
            <person name="Coutinho P.M."/>
            <person name="Delaruelle C."/>
            <person name="Detter J.C."/>
            <person name="Deveau A."/>
            <person name="DiFazio S."/>
            <person name="Duplessis S."/>
            <person name="Fraissinet-Tachet L."/>
            <person name="Lucic E."/>
            <person name="Frey-Klett P."/>
            <person name="Fourrey C."/>
            <person name="Feussner I."/>
            <person name="Gay G."/>
            <person name="Grimwood J."/>
            <person name="Hoegger P.J."/>
            <person name="Jain P."/>
            <person name="Kilaru S."/>
            <person name="Labbe J."/>
            <person name="Lin Y.C."/>
            <person name="Legue V."/>
            <person name="Le Tacon F."/>
            <person name="Marmeisse R."/>
            <person name="Melayah D."/>
            <person name="Montanini B."/>
            <person name="Muratet M."/>
            <person name="Nehls U."/>
            <person name="Niculita-Hirzel H."/>
            <person name="Oudot-Le Secq M.P."/>
            <person name="Peter M."/>
            <person name="Quesneville H."/>
            <person name="Rajashekar B."/>
            <person name="Reich M."/>
            <person name="Rouhier N."/>
            <person name="Schmutz J."/>
            <person name="Yin T."/>
            <person name="Chalot M."/>
            <person name="Henrissat B."/>
            <person name="Kuees U."/>
            <person name="Lucas S."/>
            <person name="Van de Peer Y."/>
            <person name="Podila G.K."/>
            <person name="Polle A."/>
            <person name="Pukkila P.J."/>
            <person name="Richardson P.M."/>
            <person name="Rouze P."/>
            <person name="Sanders I.R."/>
            <person name="Stajich J.E."/>
            <person name="Tunlid A."/>
            <person name="Tuskan G."/>
            <person name="Grigoriev I.V."/>
        </authorList>
    </citation>
    <scope>NUCLEOTIDE SEQUENCE [LARGE SCALE GENOMIC DNA]</scope>
    <source>
        <strain evidence="3">S238N-H82 / ATCC MYA-4686</strain>
    </source>
</reference>